<keyword evidence="6" id="KW-1185">Reference proteome</keyword>
<sequence>MGWSVEPGQRTGELGRLTEILANCAAGSGRAALITGVPGVGKTRLLRAVCRVAEGEGAAVLDATATRAERDLPLGVVGQLLSCADLRPPDPRDALAEVRRIVRRLAESATVVVAVDDVRHTDTESARCLLHLLGRIASARVLVLLAGHLPARPLPAPPVLELVRHPRCARFTLDRWSEQEVAGFLAELSGGAARFAPAWHRAGGGNPRLLQALAEDTHAHRPGSGCGPEEPVAGPAFRQAVSECLRQVDPDTAAVARAAAALGPDMRAERIARLLDSTERSVALALDALTEMGLLASGRFRHEAAPAALLDEIPSAECAALHARCARLLYDDGAPSSAVARQLMAAAPLRPAGPGPVPWAVSVLKPAAEEARCAGDAESAVAALRLARRLCADEAERAGLLVALTRAEAELDPAVASRRLPSLVSALHQGLLDVQDAAVPIAQLLWHGRPEEARDALTALSARTTQHRTHSPLARLWHRLARLYPELPGSECAGTPGRLLGEPPDQDPAEDPCRAAERVLQRLAVSAPVPVAPVCAALIDLTHAGEPDRAALWCERLAPALRSATPVRRALFAATAAVVHCRLGDHAAAAERARTALALLPDRGWGIGIGLPLHAAVLAATEQGEHTTAAELLRRPVPKEMFRTPAALYYLFARGRHHLAQRRHHAALADFRACRDLMERWRLDWSEALPWRTYADEARRATGGAAEPREPLAGLSEAERRVAVLAAEGHTNRAIAARLFVTASTVEQHLTRVYRKLGLRSRAQLAGLLDTVTADGA</sequence>
<dbReference type="Proteomes" id="UP001500151">
    <property type="component" value="Unassembled WGS sequence"/>
</dbReference>
<dbReference type="PANTHER" id="PTHR44688">
    <property type="entry name" value="DNA-BINDING TRANSCRIPTIONAL ACTIVATOR DEVR_DOSR"/>
    <property type="match status" value="1"/>
</dbReference>
<keyword evidence="2" id="KW-0238">DNA-binding</keyword>
<evidence type="ECO:0000259" key="4">
    <source>
        <dbReference type="PROSITE" id="PS50043"/>
    </source>
</evidence>
<accession>A0ABP6DDH7</accession>
<evidence type="ECO:0000256" key="3">
    <source>
        <dbReference type="ARBA" id="ARBA00023163"/>
    </source>
</evidence>
<evidence type="ECO:0000313" key="6">
    <source>
        <dbReference type="Proteomes" id="UP001500151"/>
    </source>
</evidence>
<dbReference type="PANTHER" id="PTHR44688:SF16">
    <property type="entry name" value="DNA-BINDING TRANSCRIPTIONAL ACTIVATOR DEVR_DOSR"/>
    <property type="match status" value="1"/>
</dbReference>
<dbReference type="SMART" id="SM00382">
    <property type="entry name" value="AAA"/>
    <property type="match status" value="1"/>
</dbReference>
<protein>
    <recommendedName>
        <fullName evidence="4">HTH luxR-type domain-containing protein</fullName>
    </recommendedName>
</protein>
<dbReference type="InterPro" id="IPR016032">
    <property type="entry name" value="Sig_transdc_resp-reg_C-effctor"/>
</dbReference>
<comment type="caution">
    <text evidence="5">The sequence shown here is derived from an EMBL/GenBank/DDBJ whole genome shotgun (WGS) entry which is preliminary data.</text>
</comment>
<dbReference type="SMART" id="SM00421">
    <property type="entry name" value="HTH_LUXR"/>
    <property type="match status" value="1"/>
</dbReference>
<keyword evidence="3" id="KW-0804">Transcription</keyword>
<dbReference type="InterPro" id="IPR003593">
    <property type="entry name" value="AAA+_ATPase"/>
</dbReference>
<dbReference type="PROSITE" id="PS50043">
    <property type="entry name" value="HTH_LUXR_2"/>
    <property type="match status" value="1"/>
</dbReference>
<keyword evidence="1" id="KW-0805">Transcription regulation</keyword>
<dbReference type="PROSITE" id="PS00622">
    <property type="entry name" value="HTH_LUXR_1"/>
    <property type="match status" value="1"/>
</dbReference>
<name>A0ABP6DDH7_9ACTN</name>
<dbReference type="SUPFAM" id="SSF46894">
    <property type="entry name" value="C-terminal effector domain of the bipartite response regulators"/>
    <property type="match status" value="1"/>
</dbReference>
<organism evidence="5 6">
    <name type="scientific">Streptomyces vastus</name>
    <dbReference type="NCBI Taxonomy" id="285451"/>
    <lineage>
        <taxon>Bacteria</taxon>
        <taxon>Bacillati</taxon>
        <taxon>Actinomycetota</taxon>
        <taxon>Actinomycetes</taxon>
        <taxon>Kitasatosporales</taxon>
        <taxon>Streptomycetaceae</taxon>
        <taxon>Streptomyces</taxon>
    </lineage>
</organism>
<dbReference type="EMBL" id="BAAASJ010000034">
    <property type="protein sequence ID" value="GAA2637874.1"/>
    <property type="molecule type" value="Genomic_DNA"/>
</dbReference>
<dbReference type="InterPro" id="IPR027417">
    <property type="entry name" value="P-loop_NTPase"/>
</dbReference>
<evidence type="ECO:0000313" key="5">
    <source>
        <dbReference type="EMBL" id="GAA2637874.1"/>
    </source>
</evidence>
<dbReference type="InterPro" id="IPR041664">
    <property type="entry name" value="AAA_16"/>
</dbReference>
<proteinExistence type="predicted"/>
<dbReference type="SUPFAM" id="SSF52540">
    <property type="entry name" value="P-loop containing nucleoside triphosphate hydrolases"/>
    <property type="match status" value="1"/>
</dbReference>
<dbReference type="Pfam" id="PF13191">
    <property type="entry name" value="AAA_16"/>
    <property type="match status" value="1"/>
</dbReference>
<dbReference type="Gene3D" id="3.40.50.300">
    <property type="entry name" value="P-loop containing nucleotide triphosphate hydrolases"/>
    <property type="match status" value="1"/>
</dbReference>
<dbReference type="PRINTS" id="PR00038">
    <property type="entry name" value="HTHLUXR"/>
</dbReference>
<gene>
    <name evidence="5" type="ORF">GCM10010307_35800</name>
</gene>
<dbReference type="Pfam" id="PF00196">
    <property type="entry name" value="GerE"/>
    <property type="match status" value="1"/>
</dbReference>
<dbReference type="Gene3D" id="1.10.10.10">
    <property type="entry name" value="Winged helix-like DNA-binding domain superfamily/Winged helix DNA-binding domain"/>
    <property type="match status" value="1"/>
</dbReference>
<dbReference type="InterPro" id="IPR036388">
    <property type="entry name" value="WH-like_DNA-bd_sf"/>
</dbReference>
<evidence type="ECO:0000256" key="2">
    <source>
        <dbReference type="ARBA" id="ARBA00023125"/>
    </source>
</evidence>
<reference evidence="6" key="1">
    <citation type="journal article" date="2019" name="Int. J. Syst. Evol. Microbiol.">
        <title>The Global Catalogue of Microorganisms (GCM) 10K type strain sequencing project: providing services to taxonomists for standard genome sequencing and annotation.</title>
        <authorList>
            <consortium name="The Broad Institute Genomics Platform"/>
            <consortium name="The Broad Institute Genome Sequencing Center for Infectious Disease"/>
            <person name="Wu L."/>
            <person name="Ma J."/>
        </authorList>
    </citation>
    <scope>NUCLEOTIDE SEQUENCE [LARGE SCALE GENOMIC DNA]</scope>
    <source>
        <strain evidence="6">JCM 4524</strain>
    </source>
</reference>
<feature type="domain" description="HTH luxR-type" evidence="4">
    <location>
        <begin position="708"/>
        <end position="773"/>
    </location>
</feature>
<dbReference type="InterPro" id="IPR000792">
    <property type="entry name" value="Tscrpt_reg_LuxR_C"/>
</dbReference>
<evidence type="ECO:0000256" key="1">
    <source>
        <dbReference type="ARBA" id="ARBA00023015"/>
    </source>
</evidence>
<dbReference type="CDD" id="cd06170">
    <property type="entry name" value="LuxR_C_like"/>
    <property type="match status" value="1"/>
</dbReference>